<keyword evidence="5" id="KW-0597">Phosphoprotein</keyword>
<evidence type="ECO:0000256" key="6">
    <source>
        <dbReference type="ARBA" id="ARBA00022679"/>
    </source>
</evidence>
<keyword evidence="10" id="KW-1133">Transmembrane helix</keyword>
<dbReference type="EC" id="2.7.13.3" evidence="3"/>
<evidence type="ECO:0000256" key="3">
    <source>
        <dbReference type="ARBA" id="ARBA00012438"/>
    </source>
</evidence>
<dbReference type="Gene3D" id="1.10.287.130">
    <property type="match status" value="1"/>
</dbReference>
<gene>
    <name evidence="13" type="ORF">NVS89_03040</name>
</gene>
<comment type="caution">
    <text evidence="13">The sequence shown here is derived from an EMBL/GenBank/DDBJ whole genome shotgun (WGS) entry which is preliminary data.</text>
</comment>
<dbReference type="EMBL" id="JANTHZ010000001">
    <property type="protein sequence ID" value="MCS0494058.1"/>
    <property type="molecule type" value="Genomic_DNA"/>
</dbReference>
<keyword evidence="14" id="KW-1185">Reference proteome</keyword>
<dbReference type="InterPro" id="IPR036097">
    <property type="entry name" value="HisK_dim/P_sf"/>
</dbReference>
<dbReference type="SMART" id="SM00387">
    <property type="entry name" value="HATPase_c"/>
    <property type="match status" value="1"/>
</dbReference>
<evidence type="ECO:0000256" key="9">
    <source>
        <dbReference type="ARBA" id="ARBA00022840"/>
    </source>
</evidence>
<dbReference type="SMART" id="SM00304">
    <property type="entry name" value="HAMP"/>
    <property type="match status" value="1"/>
</dbReference>
<reference evidence="13" key="1">
    <citation type="submission" date="2022-08" db="EMBL/GenBank/DDBJ databases">
        <authorList>
            <person name="Li F."/>
        </authorList>
    </citation>
    <scope>NUCLEOTIDE SEQUENCE</scope>
    <source>
        <strain evidence="13">MQZ15Z-1</strain>
    </source>
</reference>
<feature type="domain" description="HAMP" evidence="12">
    <location>
        <begin position="180"/>
        <end position="232"/>
    </location>
</feature>
<evidence type="ECO:0000256" key="1">
    <source>
        <dbReference type="ARBA" id="ARBA00000085"/>
    </source>
</evidence>
<dbReference type="InterPro" id="IPR004358">
    <property type="entry name" value="Sig_transdc_His_kin-like_C"/>
</dbReference>
<evidence type="ECO:0000256" key="10">
    <source>
        <dbReference type="SAM" id="Phobius"/>
    </source>
</evidence>
<dbReference type="RefSeq" id="WP_258731006.1">
    <property type="nucleotide sequence ID" value="NZ_JANTHZ010000001.1"/>
</dbReference>
<keyword evidence="8" id="KW-0418">Kinase</keyword>
<accession>A0A9X2PDE5</accession>
<dbReference type="InterPro" id="IPR050980">
    <property type="entry name" value="2C_sensor_his_kinase"/>
</dbReference>
<evidence type="ECO:0000256" key="7">
    <source>
        <dbReference type="ARBA" id="ARBA00022741"/>
    </source>
</evidence>
<dbReference type="GO" id="GO:0005886">
    <property type="term" value="C:plasma membrane"/>
    <property type="evidence" value="ECO:0007669"/>
    <property type="project" value="UniProtKB-SubCell"/>
</dbReference>
<dbReference type="InterPro" id="IPR003660">
    <property type="entry name" value="HAMP_dom"/>
</dbReference>
<dbReference type="PANTHER" id="PTHR44936:SF10">
    <property type="entry name" value="SENSOR PROTEIN RSTB"/>
    <property type="match status" value="1"/>
</dbReference>
<evidence type="ECO:0000256" key="2">
    <source>
        <dbReference type="ARBA" id="ARBA00004651"/>
    </source>
</evidence>
<dbReference type="GO" id="GO:0005524">
    <property type="term" value="F:ATP binding"/>
    <property type="evidence" value="ECO:0007669"/>
    <property type="project" value="UniProtKB-KW"/>
</dbReference>
<name>A0A9X2PDE5_9HYPH</name>
<keyword evidence="10" id="KW-0812">Transmembrane</keyword>
<dbReference type="Pfam" id="PF00672">
    <property type="entry name" value="HAMP"/>
    <property type="match status" value="1"/>
</dbReference>
<evidence type="ECO:0000256" key="5">
    <source>
        <dbReference type="ARBA" id="ARBA00022553"/>
    </source>
</evidence>
<feature type="transmembrane region" description="Helical" evidence="10">
    <location>
        <begin position="6"/>
        <end position="29"/>
    </location>
</feature>
<evidence type="ECO:0000256" key="4">
    <source>
        <dbReference type="ARBA" id="ARBA00022475"/>
    </source>
</evidence>
<evidence type="ECO:0000259" key="11">
    <source>
        <dbReference type="PROSITE" id="PS50109"/>
    </source>
</evidence>
<keyword evidence="4" id="KW-1003">Cell membrane</keyword>
<dbReference type="SUPFAM" id="SSF55874">
    <property type="entry name" value="ATPase domain of HSP90 chaperone/DNA topoisomerase II/histidine kinase"/>
    <property type="match status" value="1"/>
</dbReference>
<dbReference type="InterPro" id="IPR003594">
    <property type="entry name" value="HATPase_dom"/>
</dbReference>
<dbReference type="Gene3D" id="3.30.565.10">
    <property type="entry name" value="Histidine kinase-like ATPase, C-terminal domain"/>
    <property type="match status" value="1"/>
</dbReference>
<dbReference type="SUPFAM" id="SSF47384">
    <property type="entry name" value="Homodimeric domain of signal transducing histidine kinase"/>
    <property type="match status" value="1"/>
</dbReference>
<dbReference type="GO" id="GO:0000155">
    <property type="term" value="F:phosphorelay sensor kinase activity"/>
    <property type="evidence" value="ECO:0007669"/>
    <property type="project" value="InterPro"/>
</dbReference>
<keyword evidence="9 13" id="KW-0067">ATP-binding</keyword>
<organism evidence="13 14">
    <name type="scientific">Ancylobacter mangrovi</name>
    <dbReference type="NCBI Taxonomy" id="2972472"/>
    <lineage>
        <taxon>Bacteria</taxon>
        <taxon>Pseudomonadati</taxon>
        <taxon>Pseudomonadota</taxon>
        <taxon>Alphaproteobacteria</taxon>
        <taxon>Hyphomicrobiales</taxon>
        <taxon>Xanthobacteraceae</taxon>
        <taxon>Ancylobacter</taxon>
    </lineage>
</organism>
<dbReference type="PROSITE" id="PS50109">
    <property type="entry name" value="HIS_KIN"/>
    <property type="match status" value="1"/>
</dbReference>
<proteinExistence type="predicted"/>
<dbReference type="Proteomes" id="UP001151088">
    <property type="component" value="Unassembled WGS sequence"/>
</dbReference>
<dbReference type="Pfam" id="PF02518">
    <property type="entry name" value="HATPase_c"/>
    <property type="match status" value="1"/>
</dbReference>
<feature type="domain" description="Histidine kinase" evidence="11">
    <location>
        <begin position="240"/>
        <end position="438"/>
    </location>
</feature>
<protein>
    <recommendedName>
        <fullName evidence="3">histidine kinase</fullName>
        <ecNumber evidence="3">2.7.13.3</ecNumber>
    </recommendedName>
</protein>
<evidence type="ECO:0000256" key="8">
    <source>
        <dbReference type="ARBA" id="ARBA00022777"/>
    </source>
</evidence>
<feature type="transmembrane region" description="Helical" evidence="10">
    <location>
        <begin position="155"/>
        <end position="180"/>
    </location>
</feature>
<comment type="subcellular location">
    <subcellularLocation>
        <location evidence="2">Cell membrane</location>
        <topology evidence="2">Multi-pass membrane protein</topology>
    </subcellularLocation>
</comment>
<dbReference type="CDD" id="cd06225">
    <property type="entry name" value="HAMP"/>
    <property type="match status" value="1"/>
</dbReference>
<dbReference type="CDD" id="cd00082">
    <property type="entry name" value="HisKA"/>
    <property type="match status" value="1"/>
</dbReference>
<comment type="catalytic activity">
    <reaction evidence="1">
        <text>ATP + protein L-histidine = ADP + protein N-phospho-L-histidine.</text>
        <dbReference type="EC" id="2.7.13.3"/>
    </reaction>
</comment>
<dbReference type="PANTHER" id="PTHR44936">
    <property type="entry name" value="SENSOR PROTEIN CREC"/>
    <property type="match status" value="1"/>
</dbReference>
<evidence type="ECO:0000313" key="13">
    <source>
        <dbReference type="EMBL" id="MCS0494058.1"/>
    </source>
</evidence>
<dbReference type="InterPro" id="IPR003661">
    <property type="entry name" value="HisK_dim/P_dom"/>
</dbReference>
<dbReference type="PROSITE" id="PS50885">
    <property type="entry name" value="HAMP"/>
    <property type="match status" value="1"/>
</dbReference>
<keyword evidence="7" id="KW-0547">Nucleotide-binding</keyword>
<dbReference type="SMART" id="SM00388">
    <property type="entry name" value="HisKA"/>
    <property type="match status" value="1"/>
</dbReference>
<dbReference type="PRINTS" id="PR00344">
    <property type="entry name" value="BCTRLSENSOR"/>
</dbReference>
<evidence type="ECO:0000313" key="14">
    <source>
        <dbReference type="Proteomes" id="UP001151088"/>
    </source>
</evidence>
<dbReference type="AlphaFoldDB" id="A0A9X2PDE5"/>
<evidence type="ECO:0000259" key="12">
    <source>
        <dbReference type="PROSITE" id="PS50885"/>
    </source>
</evidence>
<keyword evidence="6" id="KW-0808">Transferase</keyword>
<sequence>MRLGLLARIILIVAMALLAIQLLALLFYFGQGDGRSLLGEASPALPRQVVSLVRLVERAPPALRPDLFTALSENGRNVSLVAEPPADDAGATSLHRVELSIRAALDVSGYSGRRVLARFDPRDKAHPGETFRVYVQLATGDYLVLDVKDRVTVRLLGIPIGFFAGVFGVLVAVAALAAVAREMKPLTRLAREVDRIGGQLDPVAIPEKGAPELRALIRAVNAMQERIATLVRNRTLTLGAISHDLRTYLTRLRLRVEMMPESRHRAGAVADVEAMQALVEDTLDFAQSSFSSAEPAVADLGAVLTRFRAGHAAPEPIRLDLPGEPARVAVGEKTLERLCANLVGNALRHGHCAFLSVRAEGPHVILQVEDDGPGIPPDERAHVFEPFYRIDASRNRDSGGAGLGLTIVRRIVDLHGGTIELGDSAHGGLRITVALPAA</sequence>
<keyword evidence="10" id="KW-0472">Membrane</keyword>
<dbReference type="InterPro" id="IPR036890">
    <property type="entry name" value="HATPase_C_sf"/>
</dbReference>
<dbReference type="InterPro" id="IPR005467">
    <property type="entry name" value="His_kinase_dom"/>
</dbReference>